<feature type="compositionally biased region" description="Polar residues" evidence="2">
    <location>
        <begin position="144"/>
        <end position="153"/>
    </location>
</feature>
<feature type="compositionally biased region" description="Polar residues" evidence="2">
    <location>
        <begin position="1"/>
        <end position="12"/>
    </location>
</feature>
<feature type="region of interest" description="Disordered" evidence="2">
    <location>
        <begin position="1"/>
        <end position="56"/>
    </location>
</feature>
<reference evidence="3 4" key="1">
    <citation type="journal article" date="2015" name="Genome Biol. Evol.">
        <title>Comparative Genomics of a Bacterivorous Green Alga Reveals Evolutionary Causalities and Consequences of Phago-Mixotrophic Mode of Nutrition.</title>
        <authorList>
            <person name="Burns J.A."/>
            <person name="Paasch A."/>
            <person name="Narechania A."/>
            <person name="Kim E."/>
        </authorList>
    </citation>
    <scope>NUCLEOTIDE SEQUENCE [LARGE SCALE GENOMIC DNA]</scope>
    <source>
        <strain evidence="3 4">PLY_AMNH</strain>
    </source>
</reference>
<dbReference type="Proteomes" id="UP001190700">
    <property type="component" value="Unassembled WGS sequence"/>
</dbReference>
<evidence type="ECO:0000313" key="3">
    <source>
        <dbReference type="EMBL" id="KAK3266091.1"/>
    </source>
</evidence>
<proteinExistence type="predicted"/>
<keyword evidence="1" id="KW-0175">Coiled coil</keyword>
<evidence type="ECO:0000256" key="2">
    <source>
        <dbReference type="SAM" id="MobiDB-lite"/>
    </source>
</evidence>
<name>A0AAE0FVP4_9CHLO</name>
<comment type="caution">
    <text evidence="3">The sequence shown here is derived from an EMBL/GenBank/DDBJ whole genome shotgun (WGS) entry which is preliminary data.</text>
</comment>
<feature type="region of interest" description="Disordered" evidence="2">
    <location>
        <begin position="143"/>
        <end position="167"/>
    </location>
</feature>
<feature type="coiled-coil region" evidence="1">
    <location>
        <begin position="395"/>
        <end position="445"/>
    </location>
</feature>
<sequence length="450" mass="50258">MSAEEAQSTPNLTVAVPQDEEAMAPEQDVARNEDAPPQSDGPIPPAQIQAVPQPPLNTPQFHTIVRQDSFLQLHAAMQWMMENMVPKTEFENYKQQLSHEMDAKFKHLQDSVDTIKKREKERLKEGQGPWAQSIEDRLDMLESGESSAQTLKSPTPEAGRATPKMGGRDALLGEVRILKREVQEVKDKFDAGQKLVAEAHKVSLDVESRVGTIEPSVEEHHKALEALSKGEKPQLSAAPPAKKVDLGPLERKVDQKADAQALKDLEYKFTQLQNLYLMQMDNMKKKLSSRENQGQAADSAANAGADETQEYPMEGTIPEFGEMHMQILEHQKLLTKIEKLLNEKADRAEMDVFMKSKGKNGKPVGSDEASEKDTFLMSGRQVSPNATPIQIAEWIDELAHRMEAAEAMLSVVQERTGRKADTAILEKLRVEMEEHLSNMQGLLAKESQDK</sequence>
<protein>
    <submittedName>
        <fullName evidence="3">Uncharacterized protein</fullName>
    </submittedName>
</protein>
<gene>
    <name evidence="3" type="ORF">CYMTET_25261</name>
</gene>
<dbReference type="EMBL" id="LGRX02013446">
    <property type="protein sequence ID" value="KAK3266091.1"/>
    <property type="molecule type" value="Genomic_DNA"/>
</dbReference>
<keyword evidence="4" id="KW-1185">Reference proteome</keyword>
<dbReference type="AlphaFoldDB" id="A0AAE0FVP4"/>
<organism evidence="3 4">
    <name type="scientific">Cymbomonas tetramitiformis</name>
    <dbReference type="NCBI Taxonomy" id="36881"/>
    <lineage>
        <taxon>Eukaryota</taxon>
        <taxon>Viridiplantae</taxon>
        <taxon>Chlorophyta</taxon>
        <taxon>Pyramimonadophyceae</taxon>
        <taxon>Pyramimonadales</taxon>
        <taxon>Pyramimonadaceae</taxon>
        <taxon>Cymbomonas</taxon>
    </lineage>
</organism>
<accession>A0AAE0FVP4</accession>
<evidence type="ECO:0000256" key="1">
    <source>
        <dbReference type="SAM" id="Coils"/>
    </source>
</evidence>
<evidence type="ECO:0000313" key="4">
    <source>
        <dbReference type="Proteomes" id="UP001190700"/>
    </source>
</evidence>
<feature type="non-terminal residue" evidence="3">
    <location>
        <position position="450"/>
    </location>
</feature>